<proteinExistence type="predicted"/>
<dbReference type="Proteomes" id="UP001144396">
    <property type="component" value="Unassembled WGS sequence"/>
</dbReference>
<dbReference type="InterPro" id="IPR000182">
    <property type="entry name" value="GNAT_dom"/>
</dbReference>
<dbReference type="InterPro" id="IPR016181">
    <property type="entry name" value="Acyl_CoA_acyltransferase"/>
</dbReference>
<dbReference type="EMBL" id="BSDP01000001">
    <property type="protein sequence ID" value="GLI27189.1"/>
    <property type="molecule type" value="Genomic_DNA"/>
</dbReference>
<dbReference type="PANTHER" id="PTHR43877">
    <property type="entry name" value="AMINOALKYLPHOSPHONATE N-ACETYLTRANSFERASE-RELATED-RELATED"/>
    <property type="match status" value="1"/>
</dbReference>
<feature type="domain" description="N-acetyltransferase" evidence="3">
    <location>
        <begin position="5"/>
        <end position="165"/>
    </location>
</feature>
<dbReference type="AlphaFoldDB" id="A0A9W6CXM8"/>
<reference evidence="4" key="1">
    <citation type="submission" date="2022-12" db="EMBL/GenBank/DDBJ databases">
        <title>Reference genome sequencing for broad-spectrum identification of bacterial and archaeal isolates by mass spectrometry.</title>
        <authorList>
            <person name="Sekiguchi Y."/>
            <person name="Tourlousse D.M."/>
        </authorList>
    </citation>
    <scope>NUCLEOTIDE SEQUENCE</scope>
    <source>
        <strain evidence="4">14</strain>
    </source>
</reference>
<dbReference type="CDD" id="cd04301">
    <property type="entry name" value="NAT_SF"/>
    <property type="match status" value="1"/>
</dbReference>
<evidence type="ECO:0000259" key="3">
    <source>
        <dbReference type="PROSITE" id="PS51186"/>
    </source>
</evidence>
<sequence>MPTTLVIRAPEPHEAETLARLHVETWRETYTGQLPDEYFGERMLEQRRSLWNAMLGEHDRDDLRVSVAEADGELVGLACSGRPQNPQHPPRPRQLYMIYVSRTHHGTGAGQGLLDAVLGDDPAYLWVAKENPRAQAFYARNGFALDGVEHPYEHVETFIEARMVR</sequence>
<keyword evidence="1" id="KW-0808">Transferase</keyword>
<dbReference type="Gene3D" id="3.40.630.30">
    <property type="match status" value="1"/>
</dbReference>
<dbReference type="SUPFAM" id="SSF55729">
    <property type="entry name" value="Acyl-CoA N-acyltransferases (Nat)"/>
    <property type="match status" value="1"/>
</dbReference>
<dbReference type="InterPro" id="IPR050832">
    <property type="entry name" value="Bact_Acetyltransf"/>
</dbReference>
<accession>A0A9W6CXM8</accession>
<dbReference type="PROSITE" id="PS51186">
    <property type="entry name" value="GNAT"/>
    <property type="match status" value="1"/>
</dbReference>
<gene>
    <name evidence="4" type="ORF">ARHIZOSPH14_14310</name>
</gene>
<keyword evidence="5" id="KW-1185">Reference proteome</keyword>
<evidence type="ECO:0000256" key="2">
    <source>
        <dbReference type="ARBA" id="ARBA00023315"/>
    </source>
</evidence>
<organism evidence="4 5">
    <name type="scientific">Agromyces rhizosphaerae</name>
    <dbReference type="NCBI Taxonomy" id="88374"/>
    <lineage>
        <taxon>Bacteria</taxon>
        <taxon>Bacillati</taxon>
        <taxon>Actinomycetota</taxon>
        <taxon>Actinomycetes</taxon>
        <taxon>Micrococcales</taxon>
        <taxon>Microbacteriaceae</taxon>
        <taxon>Agromyces</taxon>
    </lineage>
</organism>
<dbReference type="GO" id="GO:0016747">
    <property type="term" value="F:acyltransferase activity, transferring groups other than amino-acyl groups"/>
    <property type="evidence" value="ECO:0007669"/>
    <property type="project" value="InterPro"/>
</dbReference>
<dbReference type="Pfam" id="PF00583">
    <property type="entry name" value="Acetyltransf_1"/>
    <property type="match status" value="1"/>
</dbReference>
<evidence type="ECO:0000313" key="5">
    <source>
        <dbReference type="Proteomes" id="UP001144396"/>
    </source>
</evidence>
<evidence type="ECO:0000256" key="1">
    <source>
        <dbReference type="ARBA" id="ARBA00022679"/>
    </source>
</evidence>
<evidence type="ECO:0000313" key="4">
    <source>
        <dbReference type="EMBL" id="GLI27189.1"/>
    </source>
</evidence>
<dbReference type="RefSeq" id="WP_281883521.1">
    <property type="nucleotide sequence ID" value="NZ_BSDP01000001.1"/>
</dbReference>
<comment type="caution">
    <text evidence="4">The sequence shown here is derived from an EMBL/GenBank/DDBJ whole genome shotgun (WGS) entry which is preliminary data.</text>
</comment>
<keyword evidence="2" id="KW-0012">Acyltransferase</keyword>
<protein>
    <submittedName>
        <fullName evidence="4">N-acetyltransferase</fullName>
    </submittedName>
</protein>
<name>A0A9W6CXM8_9MICO</name>